<dbReference type="InterPro" id="IPR050171">
    <property type="entry name" value="MFS_Transporters"/>
</dbReference>
<dbReference type="InterPro" id="IPR036259">
    <property type="entry name" value="MFS_trans_sf"/>
</dbReference>
<feature type="transmembrane region" description="Helical" evidence="7">
    <location>
        <begin position="55"/>
        <end position="73"/>
    </location>
</feature>
<sequence length="371" mass="36500">MLGATLPTPLYPLYQEAFAFGELVTTLVFAVYAAGVIAALVLAGGWSDRIGRRPMLRAGLALSAASALVFLFADAPGWLFAGRVLSGLSTGIFAGTASAAIADLAPGVGKGRASLVAAAVNTGGLGVGPVLAGVLAQHAPHPLALCFVVDLVLVAVAAVGVEAVAEPVRRVGSPRLRPQPIVVPAEVRGVFARAVVAGFAGFAVLGLFTAVSPAFLGTVLHNTDHAVTGLVVLVVFAASVLGQAWSSVLGTRRALAAGCAGLVAGATLVGASLPAASLAVLVLGAAVAGAGQGLTFRAGLGSVVESCPPDRRGAVTSGYFVAFFTGISVPVIGVGTAAEAFGLVVSGTVFAALLAILAAVALVLTVRAGRG</sequence>
<keyword evidence="2" id="KW-0813">Transport</keyword>
<dbReference type="Pfam" id="PF07690">
    <property type="entry name" value="MFS_1"/>
    <property type="match status" value="1"/>
</dbReference>
<evidence type="ECO:0000256" key="3">
    <source>
        <dbReference type="ARBA" id="ARBA00022475"/>
    </source>
</evidence>
<feature type="transmembrane region" description="Helical" evidence="7">
    <location>
        <begin position="142"/>
        <end position="165"/>
    </location>
</feature>
<dbReference type="AlphaFoldDB" id="A0A5Q0HEH5"/>
<evidence type="ECO:0000256" key="6">
    <source>
        <dbReference type="ARBA" id="ARBA00023136"/>
    </source>
</evidence>
<name>A0A5Q0HEH5_SACSY</name>
<dbReference type="PROSITE" id="PS00216">
    <property type="entry name" value="SUGAR_TRANSPORT_1"/>
    <property type="match status" value="1"/>
</dbReference>
<protein>
    <submittedName>
        <fullName evidence="9">MFS transporter</fullName>
    </submittedName>
</protein>
<feature type="transmembrane region" description="Helical" evidence="7">
    <location>
        <begin position="225"/>
        <end position="242"/>
    </location>
</feature>
<dbReference type="Gene3D" id="1.20.1250.20">
    <property type="entry name" value="MFS general substrate transporter like domains"/>
    <property type="match status" value="1"/>
</dbReference>
<gene>
    <name evidence="9" type="ORF">EKG83_28930</name>
</gene>
<dbReference type="OrthoDB" id="3177957at2"/>
<dbReference type="PANTHER" id="PTHR23517:SF13">
    <property type="entry name" value="MAJOR FACILITATOR SUPERFAMILY MFS_1"/>
    <property type="match status" value="1"/>
</dbReference>
<feature type="domain" description="Major facilitator superfamily (MFS) profile" evidence="8">
    <location>
        <begin position="1"/>
        <end position="370"/>
    </location>
</feature>
<feature type="transmembrane region" description="Helical" evidence="7">
    <location>
        <begin position="340"/>
        <end position="366"/>
    </location>
</feature>
<accession>A0A5Q0HEH5</accession>
<feature type="transmembrane region" description="Helical" evidence="7">
    <location>
        <begin position="279"/>
        <end position="300"/>
    </location>
</feature>
<evidence type="ECO:0000313" key="10">
    <source>
        <dbReference type="Proteomes" id="UP000325787"/>
    </source>
</evidence>
<keyword evidence="4 7" id="KW-0812">Transmembrane</keyword>
<feature type="transmembrane region" description="Helical" evidence="7">
    <location>
        <begin position="312"/>
        <end position="334"/>
    </location>
</feature>
<dbReference type="GO" id="GO:0005886">
    <property type="term" value="C:plasma membrane"/>
    <property type="evidence" value="ECO:0007669"/>
    <property type="project" value="UniProtKB-SubCell"/>
</dbReference>
<dbReference type="Proteomes" id="UP000325787">
    <property type="component" value="Chromosome"/>
</dbReference>
<evidence type="ECO:0000259" key="8">
    <source>
        <dbReference type="PROSITE" id="PS50850"/>
    </source>
</evidence>
<organism evidence="9 10">
    <name type="scientific">Saccharothrix syringae</name>
    <name type="common">Nocardiopsis syringae</name>
    <dbReference type="NCBI Taxonomy" id="103733"/>
    <lineage>
        <taxon>Bacteria</taxon>
        <taxon>Bacillati</taxon>
        <taxon>Actinomycetota</taxon>
        <taxon>Actinomycetes</taxon>
        <taxon>Pseudonocardiales</taxon>
        <taxon>Pseudonocardiaceae</taxon>
        <taxon>Saccharothrix</taxon>
    </lineage>
</organism>
<feature type="transmembrane region" description="Helical" evidence="7">
    <location>
        <begin position="254"/>
        <end position="273"/>
    </location>
</feature>
<evidence type="ECO:0000256" key="7">
    <source>
        <dbReference type="SAM" id="Phobius"/>
    </source>
</evidence>
<evidence type="ECO:0000256" key="1">
    <source>
        <dbReference type="ARBA" id="ARBA00004651"/>
    </source>
</evidence>
<dbReference type="InterPro" id="IPR020846">
    <property type="entry name" value="MFS_dom"/>
</dbReference>
<proteinExistence type="predicted"/>
<dbReference type="PROSITE" id="PS50850">
    <property type="entry name" value="MFS"/>
    <property type="match status" value="1"/>
</dbReference>
<evidence type="ECO:0000313" key="9">
    <source>
        <dbReference type="EMBL" id="QFZ24571.1"/>
    </source>
</evidence>
<reference evidence="10" key="1">
    <citation type="journal article" date="2021" name="Curr. Microbiol.">
        <title>Complete genome of nocamycin-producing strain Saccharothrix syringae NRRL B-16468 reveals the biosynthetic potential for secondary metabolites.</title>
        <authorList>
            <person name="Mo X."/>
            <person name="Yang S."/>
        </authorList>
    </citation>
    <scope>NUCLEOTIDE SEQUENCE [LARGE SCALE GENOMIC DNA]</scope>
    <source>
        <strain evidence="10">ATCC 51364 / DSM 43886 / JCM 6844 / KCTC 9398 / NBRC 14523 / NRRL B-16468 / INA 2240</strain>
    </source>
</reference>
<dbReference type="GO" id="GO:0022857">
    <property type="term" value="F:transmembrane transporter activity"/>
    <property type="evidence" value="ECO:0007669"/>
    <property type="project" value="InterPro"/>
</dbReference>
<keyword evidence="5 7" id="KW-1133">Transmembrane helix</keyword>
<dbReference type="InterPro" id="IPR005829">
    <property type="entry name" value="Sugar_transporter_CS"/>
</dbReference>
<evidence type="ECO:0000256" key="4">
    <source>
        <dbReference type="ARBA" id="ARBA00022692"/>
    </source>
</evidence>
<dbReference type="SUPFAM" id="SSF103473">
    <property type="entry name" value="MFS general substrate transporter"/>
    <property type="match status" value="1"/>
</dbReference>
<feature type="transmembrane region" description="Helical" evidence="7">
    <location>
        <begin position="114"/>
        <end position="136"/>
    </location>
</feature>
<evidence type="ECO:0000256" key="5">
    <source>
        <dbReference type="ARBA" id="ARBA00022989"/>
    </source>
</evidence>
<dbReference type="EMBL" id="CP034550">
    <property type="protein sequence ID" value="QFZ24571.1"/>
    <property type="molecule type" value="Genomic_DNA"/>
</dbReference>
<feature type="transmembrane region" description="Helical" evidence="7">
    <location>
        <begin position="20"/>
        <end position="43"/>
    </location>
</feature>
<dbReference type="InterPro" id="IPR011701">
    <property type="entry name" value="MFS"/>
</dbReference>
<dbReference type="KEGG" id="ssyi:EKG83_28930"/>
<dbReference type="PANTHER" id="PTHR23517">
    <property type="entry name" value="RESISTANCE PROTEIN MDTM, PUTATIVE-RELATED-RELATED"/>
    <property type="match status" value="1"/>
</dbReference>
<feature type="transmembrane region" description="Helical" evidence="7">
    <location>
        <begin position="79"/>
        <end position="102"/>
    </location>
</feature>
<feature type="transmembrane region" description="Helical" evidence="7">
    <location>
        <begin position="194"/>
        <end position="219"/>
    </location>
</feature>
<keyword evidence="10" id="KW-1185">Reference proteome</keyword>
<evidence type="ECO:0000256" key="2">
    <source>
        <dbReference type="ARBA" id="ARBA00022448"/>
    </source>
</evidence>
<keyword evidence="3" id="KW-1003">Cell membrane</keyword>
<keyword evidence="6 7" id="KW-0472">Membrane</keyword>
<comment type="subcellular location">
    <subcellularLocation>
        <location evidence="1">Cell membrane</location>
        <topology evidence="1">Multi-pass membrane protein</topology>
    </subcellularLocation>
</comment>